<feature type="domain" description="6-hydroxymethylpterin diphosphokinase MptE-like" evidence="2">
    <location>
        <begin position="208"/>
        <end position="379"/>
    </location>
</feature>
<dbReference type="Proteomes" id="UP000717624">
    <property type="component" value="Unassembled WGS sequence"/>
</dbReference>
<reference evidence="3" key="1">
    <citation type="submission" date="2021-01" db="EMBL/GenBank/DDBJ databases">
        <title>Genomic Encyclopedia of Type Strains, Phase IV (KMG-IV): sequencing the most valuable type-strain genomes for metagenomic binning, comparative biology and taxonomic classification.</title>
        <authorList>
            <person name="Goeker M."/>
        </authorList>
    </citation>
    <scope>NUCLEOTIDE SEQUENCE</scope>
    <source>
        <strain evidence="3">DSM 25523</strain>
    </source>
</reference>
<dbReference type="PANTHER" id="PTHR41786">
    <property type="entry name" value="MOTILITY ACCESSORY FACTOR MAF"/>
    <property type="match status" value="1"/>
</dbReference>
<gene>
    <name evidence="3" type="ORF">JOD01_003151</name>
</gene>
<proteinExistence type="predicted"/>
<comment type="caution">
    <text evidence="3">The sequence shown here is derived from an EMBL/GenBank/DDBJ whole genome shotgun (WGS) entry which is preliminary data.</text>
</comment>
<dbReference type="Pfam" id="PF01973">
    <property type="entry name" value="MptE-like"/>
    <property type="match status" value="1"/>
</dbReference>
<dbReference type="PANTHER" id="PTHR41786:SF1">
    <property type="entry name" value="6-HYDROXYMETHYLPTERIN DIPHOSPHOKINASE MPTE-LIKE DOMAIN-CONTAINING PROTEIN"/>
    <property type="match status" value="1"/>
</dbReference>
<sequence length="671" mass="77197">MTYFQTNKQFLMEYNQWLCEFMEESIQTDSVECLRINDNILFKLQDQDESEFYTASIYDPEYEATQFLDGVNFDNTAYILMGVGSSAIIKQILKNKTEASWFFIIEKDTKLVKKLLEEIDFTPYLEGKLQRVVFITGDMEDVEKVILVYINSLVGYYFLQTDILRTFATFRIDREFYEEVTQLLINTIRTHMTSMGNSINDTLMGIRNELRNVPIALKSHRLQELKDAYKGKPIICVASGPSLDKQIPLLRQVKGKALIICAESALRVLLRNGITPDIVGILERGPNSYEISIQDLEIPEETALMGLMVMDERIPRAWNKHVVPVFKDNIAHSRILSKALGDMGTLYNGNSVAHLNFSIAHYFGGSPIVLIGQDLAFSEEGATHSKDSLYMLHADPQVLENERKQLQEGLREDVGFFDRTVYLDGYYGGKVRSKELWRQFLSWMEHLIAVLPTPLVINATEGGAYIRGAVNMPFQEVVEIYCQEPIVSIPELFSQLPPVSVESDLKERLVNMIDALNEELSIMEQVSQFAEEILRDAEQLQHELAVDAGKVFLLDMRAGRIMRNVEKLLKQVLKKPLLMFFFRPLLSNYHVKMNPISRVSSVERLQLILTHQTYFLKRLIEAKKEVFEVYEDGVRFAVTELGFDPDELSLNVQPKWEVLDEEEDEQMEEAY</sequence>
<evidence type="ECO:0000259" key="2">
    <source>
        <dbReference type="Pfam" id="PF01973"/>
    </source>
</evidence>
<evidence type="ECO:0000313" key="4">
    <source>
        <dbReference type="Proteomes" id="UP000717624"/>
    </source>
</evidence>
<feature type="coiled-coil region" evidence="1">
    <location>
        <begin position="506"/>
        <end position="543"/>
    </location>
</feature>
<evidence type="ECO:0000313" key="3">
    <source>
        <dbReference type="EMBL" id="MBM7591500.1"/>
    </source>
</evidence>
<dbReference type="AlphaFoldDB" id="A0A938Y1B4"/>
<dbReference type="InterPro" id="IPR002826">
    <property type="entry name" value="MptE-like"/>
</dbReference>
<protein>
    <recommendedName>
        <fullName evidence="2">6-hydroxymethylpterin diphosphokinase MptE-like domain-containing protein</fullName>
    </recommendedName>
</protein>
<name>A0A938Y1B4_9BACL</name>
<organism evidence="3 4">
    <name type="scientific">Brevibacillus fulvus</name>
    <dbReference type="NCBI Taxonomy" id="1125967"/>
    <lineage>
        <taxon>Bacteria</taxon>
        <taxon>Bacillati</taxon>
        <taxon>Bacillota</taxon>
        <taxon>Bacilli</taxon>
        <taxon>Bacillales</taxon>
        <taxon>Paenibacillaceae</taxon>
        <taxon>Brevibacillus</taxon>
    </lineage>
</organism>
<keyword evidence="1" id="KW-0175">Coiled coil</keyword>
<accession>A0A938Y1B4</accession>
<evidence type="ECO:0000256" key="1">
    <source>
        <dbReference type="SAM" id="Coils"/>
    </source>
</evidence>
<keyword evidence="4" id="KW-1185">Reference proteome</keyword>
<dbReference type="EMBL" id="JAFBEB010000012">
    <property type="protein sequence ID" value="MBM7591500.1"/>
    <property type="molecule type" value="Genomic_DNA"/>
</dbReference>
<dbReference type="RefSeq" id="WP_204519209.1">
    <property type="nucleotide sequence ID" value="NZ_BAABIN010000019.1"/>
</dbReference>